<proteinExistence type="predicted"/>
<organism evidence="1 2">
    <name type="scientific">Protea cynaroides</name>
    <dbReference type="NCBI Taxonomy" id="273540"/>
    <lineage>
        <taxon>Eukaryota</taxon>
        <taxon>Viridiplantae</taxon>
        <taxon>Streptophyta</taxon>
        <taxon>Embryophyta</taxon>
        <taxon>Tracheophyta</taxon>
        <taxon>Spermatophyta</taxon>
        <taxon>Magnoliopsida</taxon>
        <taxon>Proteales</taxon>
        <taxon>Proteaceae</taxon>
        <taxon>Protea</taxon>
    </lineage>
</organism>
<dbReference type="EMBL" id="JAMYWD010000008">
    <property type="protein sequence ID" value="KAJ4962202.1"/>
    <property type="molecule type" value="Genomic_DNA"/>
</dbReference>
<evidence type="ECO:0000313" key="1">
    <source>
        <dbReference type="EMBL" id="KAJ4962202.1"/>
    </source>
</evidence>
<dbReference type="Proteomes" id="UP001141806">
    <property type="component" value="Unassembled WGS sequence"/>
</dbReference>
<comment type="caution">
    <text evidence="1">The sequence shown here is derived from an EMBL/GenBank/DDBJ whole genome shotgun (WGS) entry which is preliminary data.</text>
</comment>
<evidence type="ECO:0000313" key="2">
    <source>
        <dbReference type="Proteomes" id="UP001141806"/>
    </source>
</evidence>
<protein>
    <submittedName>
        <fullName evidence="1">Uncharacterized protein</fullName>
    </submittedName>
</protein>
<sequence>MVLKKEAVTRIASPRRAATMRSERLSAPLDRGWSSLTLSNFQIKQILSGLARPRGFRCPHGSQDSKDGDQSKLHLYLVLRHGLLKRMTKSGKKLYTTRKRMMVEWN</sequence>
<gene>
    <name evidence="1" type="ORF">NE237_022141</name>
</gene>
<reference evidence="1" key="1">
    <citation type="journal article" date="2023" name="Plant J.">
        <title>The genome of the king protea, Protea cynaroides.</title>
        <authorList>
            <person name="Chang J."/>
            <person name="Duong T.A."/>
            <person name="Schoeman C."/>
            <person name="Ma X."/>
            <person name="Roodt D."/>
            <person name="Barker N."/>
            <person name="Li Z."/>
            <person name="Van de Peer Y."/>
            <person name="Mizrachi E."/>
        </authorList>
    </citation>
    <scope>NUCLEOTIDE SEQUENCE</scope>
    <source>
        <tissue evidence="1">Young leaves</tissue>
    </source>
</reference>
<keyword evidence="2" id="KW-1185">Reference proteome</keyword>
<dbReference type="AlphaFoldDB" id="A0A9Q0HDT1"/>
<accession>A0A9Q0HDT1</accession>
<name>A0A9Q0HDT1_9MAGN</name>